<evidence type="ECO:0000256" key="7">
    <source>
        <dbReference type="ARBA" id="ARBA00022801"/>
    </source>
</evidence>
<dbReference type="GO" id="GO:0000287">
    <property type="term" value="F:magnesium ion binding"/>
    <property type="evidence" value="ECO:0007669"/>
    <property type="project" value="TreeGrafter"/>
</dbReference>
<evidence type="ECO:0000256" key="10">
    <source>
        <dbReference type="ARBA" id="ARBA00048138"/>
    </source>
</evidence>
<keyword evidence="8" id="KW-0460">Magnesium</keyword>
<dbReference type="GO" id="GO:0036424">
    <property type="term" value="F:L-phosphoserine phosphatase activity"/>
    <property type="evidence" value="ECO:0007669"/>
    <property type="project" value="TreeGrafter"/>
</dbReference>
<evidence type="ECO:0000313" key="12">
    <source>
        <dbReference type="EMBL" id="EGD30094.1"/>
    </source>
</evidence>
<keyword evidence="6" id="KW-0479">Metal-binding</keyword>
<dbReference type="PANTHER" id="PTHR43344:SF2">
    <property type="entry name" value="PHOSPHOSERINE PHOSPHATASE"/>
    <property type="match status" value="1"/>
</dbReference>
<comment type="catalytic activity">
    <reaction evidence="10">
        <text>O-phospho-L-serine + H2O = L-serine + phosphate</text>
        <dbReference type="Rhea" id="RHEA:21208"/>
        <dbReference type="ChEBI" id="CHEBI:15377"/>
        <dbReference type="ChEBI" id="CHEBI:33384"/>
        <dbReference type="ChEBI" id="CHEBI:43474"/>
        <dbReference type="ChEBI" id="CHEBI:57524"/>
        <dbReference type="EC" id="3.1.3.3"/>
    </reaction>
</comment>
<evidence type="ECO:0000256" key="6">
    <source>
        <dbReference type="ARBA" id="ARBA00022723"/>
    </source>
</evidence>
<organism evidence="12 13">
    <name type="scientific">Streptococcus sanguinis SK72</name>
    <dbReference type="NCBI Taxonomy" id="888809"/>
    <lineage>
        <taxon>Bacteria</taxon>
        <taxon>Bacillati</taxon>
        <taxon>Bacillota</taxon>
        <taxon>Bacilli</taxon>
        <taxon>Lactobacillales</taxon>
        <taxon>Streptococcaceae</taxon>
        <taxon>Streptococcus</taxon>
    </lineage>
</organism>
<evidence type="ECO:0000256" key="8">
    <source>
        <dbReference type="ARBA" id="ARBA00022842"/>
    </source>
</evidence>
<dbReference type="Gene3D" id="3.40.50.1000">
    <property type="entry name" value="HAD superfamily/HAD-like"/>
    <property type="match status" value="1"/>
</dbReference>
<evidence type="ECO:0000256" key="5">
    <source>
        <dbReference type="ARBA" id="ARBA00022605"/>
    </source>
</evidence>
<reference evidence="12 13" key="1">
    <citation type="submission" date="2011-02" db="EMBL/GenBank/DDBJ databases">
        <authorList>
            <person name="Muzny D."/>
            <person name="Qin X."/>
            <person name="Deng J."/>
            <person name="Jiang H."/>
            <person name="Liu Y."/>
            <person name="Qu J."/>
            <person name="Song X.-Z."/>
            <person name="Zhang L."/>
            <person name="Thornton R."/>
            <person name="Coyle M."/>
            <person name="Francisco L."/>
            <person name="Jackson L."/>
            <person name="Javaid M."/>
            <person name="Korchina V."/>
            <person name="Kovar C."/>
            <person name="Mata R."/>
            <person name="Mathew T."/>
            <person name="Ngo R."/>
            <person name="Nguyen L."/>
            <person name="Nguyen N."/>
            <person name="Okwuonu G."/>
            <person name="Ongeri F."/>
            <person name="Pham C."/>
            <person name="Simmons D."/>
            <person name="Wilczek-Boney K."/>
            <person name="Hale W."/>
            <person name="Jakkamsetti A."/>
            <person name="Pham P."/>
            <person name="Ruth R."/>
            <person name="San Lucas F."/>
            <person name="Warren J."/>
            <person name="Zhang J."/>
            <person name="Zhao Z."/>
            <person name="Zhou C."/>
            <person name="Zhu D."/>
            <person name="Lee S."/>
            <person name="Bess C."/>
            <person name="Blankenburg K."/>
            <person name="Forbes L."/>
            <person name="Fu Q."/>
            <person name="Gubbala S."/>
            <person name="Hirani K."/>
            <person name="Jayaseelan J.C."/>
            <person name="Lara F."/>
            <person name="Munidasa M."/>
            <person name="Palculict T."/>
            <person name="Patil S."/>
            <person name="Pu L.-L."/>
            <person name="Saada N."/>
            <person name="Tang L."/>
            <person name="Weissenberger G."/>
            <person name="Zhu Y."/>
            <person name="Hemphill L."/>
            <person name="Shang Y."/>
            <person name="Youmans B."/>
            <person name="Ayvaz T."/>
            <person name="Ross M."/>
            <person name="Santibanez J."/>
            <person name="Aqrawi P."/>
            <person name="Gross S."/>
            <person name="Joshi V."/>
            <person name="Fowler G."/>
            <person name="Nazareth L."/>
            <person name="Reid J."/>
            <person name="Worley K."/>
            <person name="Petrosino J."/>
            <person name="Highlander S."/>
            <person name="Gibbs R."/>
        </authorList>
    </citation>
    <scope>NUCLEOTIDE SEQUENCE [LARGE SCALE GENOMIC DNA]</scope>
    <source>
        <strain evidence="12 13">SK72</strain>
    </source>
</reference>
<evidence type="ECO:0000256" key="2">
    <source>
        <dbReference type="ARBA" id="ARBA00005135"/>
    </source>
</evidence>
<gene>
    <name evidence="12" type="ORF">HMPREF9381_0366</name>
</gene>
<dbReference type="HOGENOM" id="CLU_035114_0_0_9"/>
<dbReference type="AlphaFoldDB" id="F0HZM6"/>
<dbReference type="EC" id="3.1.3.3" evidence="4"/>
<accession>F0HZM6</accession>
<keyword evidence="7" id="KW-0378">Hydrolase</keyword>
<evidence type="ECO:0000256" key="1">
    <source>
        <dbReference type="ARBA" id="ARBA00001946"/>
    </source>
</evidence>
<dbReference type="InterPro" id="IPR050582">
    <property type="entry name" value="HAD-like_SerB"/>
</dbReference>
<evidence type="ECO:0000313" key="13">
    <source>
        <dbReference type="Proteomes" id="UP000003332"/>
    </source>
</evidence>
<dbReference type="SUPFAM" id="SSF56784">
    <property type="entry name" value="HAD-like"/>
    <property type="match status" value="1"/>
</dbReference>
<dbReference type="Gene3D" id="1.20.1440.320">
    <property type="match status" value="1"/>
</dbReference>
<comment type="pathway">
    <text evidence="2">Amino-acid biosynthesis; L-serine biosynthesis; L-serine from 3-phospho-D-glycerate: step 3/3.</text>
</comment>
<dbReference type="GO" id="GO:0006564">
    <property type="term" value="P:L-serine biosynthetic process"/>
    <property type="evidence" value="ECO:0007669"/>
    <property type="project" value="UniProtKB-KW"/>
</dbReference>
<comment type="similarity">
    <text evidence="3">Belongs to the HAD-like hydrolase superfamily. SerB family.</text>
</comment>
<dbReference type="InterPro" id="IPR023214">
    <property type="entry name" value="HAD_sf"/>
</dbReference>
<keyword evidence="9" id="KW-0718">Serine biosynthesis</keyword>
<evidence type="ECO:0000256" key="3">
    <source>
        <dbReference type="ARBA" id="ARBA00009184"/>
    </source>
</evidence>
<keyword evidence="5" id="KW-0028">Amino-acid biosynthesis</keyword>
<proteinExistence type="inferred from homology"/>
<comment type="cofactor">
    <cofactor evidence="1">
        <name>Mg(2+)</name>
        <dbReference type="ChEBI" id="CHEBI:18420"/>
    </cofactor>
</comment>
<dbReference type="EMBL" id="AEXV01000005">
    <property type="protein sequence ID" value="EGD30094.1"/>
    <property type="molecule type" value="Genomic_DNA"/>
</dbReference>
<protein>
    <recommendedName>
        <fullName evidence="4">phosphoserine phosphatase</fullName>
        <ecNumber evidence="4">3.1.3.3</ecNumber>
    </recommendedName>
</protein>
<dbReference type="PATRIC" id="fig|888809.3.peg.359"/>
<name>F0HZM6_STRSA</name>
<sequence>MARKPDLIAMKRVFQNQRGFLCHFFAHYYFLWRIVSMRTKGIVLLCSLALLLGACQAGNNKTTTESSSAKTETTDKDKAKTLDKGVWEDKLYARLTKLIKENGNTSSSYDKNKKPYAVFDWDNTTVINDIGEATFTYQIENLAFKMTPEEFDQAVRTNIPSDDFVEDFHNKDGEPVNIDKIAADLLSDYTAIYNSYKGMQGDKSLEEVKKTDEYQDFAAKLRYLYEAIGDTFSSDISYPWVTYLYAGMTSEEVQALSEKSIDQALQDKLTSETWESPEGLKGESGQITVTFKRGVRSVKEMQNLYKTLMANGIDVYICSASYIDVIIPYASNSKYGYNIPKENVTAMRLKKDDKGVIQPEYDTNYAQTQGEGKTETIKKLIAVNHDNQEPILIAGDSNGDYAMLKDFPKLQMGIIFNLLRDPSKGIGLLQTKAIETYGQEDALYYLQGRDENKGVLLNGRETIKLDSKEAQLSR</sequence>
<comment type="caution">
    <text evidence="12">The sequence shown here is derived from an EMBL/GenBank/DDBJ whole genome shotgun (WGS) entry which is preliminary data.</text>
</comment>
<comment type="catalytic activity">
    <reaction evidence="11">
        <text>O-phospho-D-serine + H2O = D-serine + phosphate</text>
        <dbReference type="Rhea" id="RHEA:24873"/>
        <dbReference type="ChEBI" id="CHEBI:15377"/>
        <dbReference type="ChEBI" id="CHEBI:35247"/>
        <dbReference type="ChEBI" id="CHEBI:43474"/>
        <dbReference type="ChEBI" id="CHEBI:58680"/>
        <dbReference type="EC" id="3.1.3.3"/>
    </reaction>
</comment>
<evidence type="ECO:0000256" key="11">
    <source>
        <dbReference type="ARBA" id="ARBA00048523"/>
    </source>
</evidence>
<evidence type="ECO:0000256" key="4">
    <source>
        <dbReference type="ARBA" id="ARBA00012640"/>
    </source>
</evidence>
<dbReference type="GO" id="GO:0005737">
    <property type="term" value="C:cytoplasm"/>
    <property type="evidence" value="ECO:0007669"/>
    <property type="project" value="TreeGrafter"/>
</dbReference>
<dbReference type="PANTHER" id="PTHR43344">
    <property type="entry name" value="PHOSPHOSERINE PHOSPHATASE"/>
    <property type="match status" value="1"/>
</dbReference>
<evidence type="ECO:0000256" key="9">
    <source>
        <dbReference type="ARBA" id="ARBA00023299"/>
    </source>
</evidence>
<dbReference type="Proteomes" id="UP000003332">
    <property type="component" value="Unassembled WGS sequence"/>
</dbReference>
<dbReference type="InterPro" id="IPR036412">
    <property type="entry name" value="HAD-like_sf"/>
</dbReference>